<accession>A0A8S5LQX9</accession>
<organism evidence="1">
    <name type="scientific">Siphoviridae sp. ctTC45</name>
    <dbReference type="NCBI Taxonomy" id="2827573"/>
    <lineage>
        <taxon>Viruses</taxon>
        <taxon>Duplodnaviria</taxon>
        <taxon>Heunggongvirae</taxon>
        <taxon>Uroviricota</taxon>
        <taxon>Caudoviricetes</taxon>
    </lineage>
</organism>
<sequence length="132" mass="14969">MKKYKCNECGGNCYGCFYTELCDKWLDVAPYEPYFEEVDHASMALCEGRHEIPQAVDGSIFGNTIDPLDPNGLQAEAKSKLRELDIKSLDLYVTGLTVALISVLNACRELEIEVTLYHYDRESGNYYPQQVL</sequence>
<protein>
    <submittedName>
        <fullName evidence="1">Uncharacterized protein</fullName>
    </submittedName>
</protein>
<name>A0A8S5LQX9_9CAUD</name>
<reference evidence="1" key="1">
    <citation type="journal article" date="2021" name="Proc. Natl. Acad. Sci. U.S.A.">
        <title>A Catalog of Tens of Thousands of Viruses from Human Metagenomes Reveals Hidden Associations with Chronic Diseases.</title>
        <authorList>
            <person name="Tisza M.J."/>
            <person name="Buck C.B."/>
        </authorList>
    </citation>
    <scope>NUCLEOTIDE SEQUENCE</scope>
    <source>
        <strain evidence="1">CtTC45</strain>
    </source>
</reference>
<proteinExistence type="predicted"/>
<evidence type="ECO:0000313" key="1">
    <source>
        <dbReference type="EMBL" id="DAD72251.1"/>
    </source>
</evidence>
<dbReference type="EMBL" id="BK015895">
    <property type="protein sequence ID" value="DAD72251.1"/>
    <property type="molecule type" value="Genomic_DNA"/>
</dbReference>